<dbReference type="Proteomes" id="UP000002011">
    <property type="component" value="Chromosome"/>
</dbReference>
<gene>
    <name evidence="6" type="primary">nhaA</name>
    <name evidence="7" type="ordered locus">Dfer_3089</name>
</gene>
<reference evidence="7 8" key="1">
    <citation type="journal article" date="2009" name="Stand. Genomic Sci.">
        <title>Complete genome sequence of Dyadobacter fermentans type strain (NS114).</title>
        <authorList>
            <person name="Lang E."/>
            <person name="Lapidus A."/>
            <person name="Chertkov O."/>
            <person name="Brettin T."/>
            <person name="Detter J.C."/>
            <person name="Han C."/>
            <person name="Copeland A."/>
            <person name="Glavina Del Rio T."/>
            <person name="Nolan M."/>
            <person name="Chen F."/>
            <person name="Lucas S."/>
            <person name="Tice H."/>
            <person name="Cheng J.F."/>
            <person name="Land M."/>
            <person name="Hauser L."/>
            <person name="Chang Y.J."/>
            <person name="Jeffries C.D."/>
            <person name="Kopitz M."/>
            <person name="Bruce D."/>
            <person name="Goodwin L."/>
            <person name="Pitluck S."/>
            <person name="Ovchinnikova G."/>
            <person name="Pati A."/>
            <person name="Ivanova N."/>
            <person name="Mavrommatis K."/>
            <person name="Chen A."/>
            <person name="Palaniappan K."/>
            <person name="Chain P."/>
            <person name="Bristow J."/>
            <person name="Eisen J.A."/>
            <person name="Markowitz V."/>
            <person name="Hugenholtz P."/>
            <person name="Goker M."/>
            <person name="Rohde M."/>
            <person name="Kyrpides N.C."/>
            <person name="Klenk H.P."/>
        </authorList>
    </citation>
    <scope>NUCLEOTIDE SEQUENCE [LARGE SCALE GENOMIC DNA]</scope>
    <source>
        <strain evidence="8">ATCC 700827 / DSM 18053 / CIP 107007 / KCTC 52180 / NS114</strain>
    </source>
</reference>
<evidence type="ECO:0000256" key="6">
    <source>
        <dbReference type="HAMAP-Rule" id="MF_01844"/>
    </source>
</evidence>
<feature type="transmembrane region" description="Helical" evidence="6">
    <location>
        <begin position="380"/>
        <end position="400"/>
    </location>
</feature>
<feature type="transmembrane region" description="Helical" evidence="6">
    <location>
        <begin position="172"/>
        <end position="195"/>
    </location>
</feature>
<evidence type="ECO:0000256" key="5">
    <source>
        <dbReference type="ARBA" id="ARBA00023136"/>
    </source>
</evidence>
<dbReference type="GO" id="GO:0005886">
    <property type="term" value="C:plasma membrane"/>
    <property type="evidence" value="ECO:0007669"/>
    <property type="project" value="UniProtKB-SubCell"/>
</dbReference>
<accession>C6W6G4</accession>
<dbReference type="InterPro" id="IPR004670">
    <property type="entry name" value="NhaA"/>
</dbReference>
<keyword evidence="6" id="KW-0739">Sodium transport</keyword>
<keyword evidence="4 6" id="KW-1133">Transmembrane helix</keyword>
<comment type="similarity">
    <text evidence="6">Belongs to the NhaA Na(+)/H(+) (TC 2.A.33) antiporter family.</text>
</comment>
<dbReference type="EMBL" id="CP001619">
    <property type="protein sequence ID" value="ACT94304.1"/>
    <property type="molecule type" value="Genomic_DNA"/>
</dbReference>
<keyword evidence="6" id="KW-0997">Cell inner membrane</keyword>
<keyword evidence="6" id="KW-0050">Antiport</keyword>
<dbReference type="GO" id="GO:0015385">
    <property type="term" value="F:sodium:proton antiporter activity"/>
    <property type="evidence" value="ECO:0007669"/>
    <property type="project" value="UniProtKB-UniRule"/>
</dbReference>
<dbReference type="Pfam" id="PF06965">
    <property type="entry name" value="Na_H_antiport_1"/>
    <property type="match status" value="1"/>
</dbReference>
<protein>
    <recommendedName>
        <fullName evidence="6">Na(+)/H(+) antiporter NhaA</fullName>
    </recommendedName>
    <alternativeName>
        <fullName evidence="6">Sodium/proton antiporter NhaA</fullName>
    </alternativeName>
</protein>
<dbReference type="eggNOG" id="COG3004">
    <property type="taxonomic scope" value="Bacteria"/>
</dbReference>
<dbReference type="NCBIfam" id="NF007112">
    <property type="entry name" value="PRK09561.1"/>
    <property type="match status" value="1"/>
</dbReference>
<comment type="catalytic activity">
    <reaction evidence="6">
        <text>Na(+)(in) + 2 H(+)(out) = Na(+)(out) + 2 H(+)(in)</text>
        <dbReference type="Rhea" id="RHEA:29251"/>
        <dbReference type="ChEBI" id="CHEBI:15378"/>
        <dbReference type="ChEBI" id="CHEBI:29101"/>
    </reaction>
</comment>
<dbReference type="STRING" id="471854.Dfer_3089"/>
<evidence type="ECO:0000313" key="7">
    <source>
        <dbReference type="EMBL" id="ACT94304.1"/>
    </source>
</evidence>
<dbReference type="PANTHER" id="PTHR30341">
    <property type="entry name" value="SODIUM ION/PROTON ANTIPORTER NHAA-RELATED"/>
    <property type="match status" value="1"/>
</dbReference>
<feature type="transmembrane region" description="Helical" evidence="6">
    <location>
        <begin position="73"/>
        <end position="94"/>
    </location>
</feature>
<organism evidence="7 8">
    <name type="scientific">Dyadobacter fermentans (strain ATCC 700827 / DSM 18053 / CIP 107007 / KCTC 52180 / NS114)</name>
    <dbReference type="NCBI Taxonomy" id="471854"/>
    <lineage>
        <taxon>Bacteria</taxon>
        <taxon>Pseudomonadati</taxon>
        <taxon>Bacteroidota</taxon>
        <taxon>Cytophagia</taxon>
        <taxon>Cytophagales</taxon>
        <taxon>Spirosomataceae</taxon>
        <taxon>Dyadobacter</taxon>
    </lineage>
</organism>
<evidence type="ECO:0000313" key="8">
    <source>
        <dbReference type="Proteomes" id="UP000002011"/>
    </source>
</evidence>
<keyword evidence="6" id="KW-0915">Sodium</keyword>
<keyword evidence="8" id="KW-1185">Reference proteome</keyword>
<evidence type="ECO:0000256" key="2">
    <source>
        <dbReference type="ARBA" id="ARBA00022475"/>
    </source>
</evidence>
<name>C6W6G4_DYAFD</name>
<keyword evidence="6" id="KW-0406">Ion transport</keyword>
<dbReference type="HOGENOM" id="CLU_015803_1_2_10"/>
<feature type="transmembrane region" description="Helical" evidence="6">
    <location>
        <begin position="342"/>
        <end position="368"/>
    </location>
</feature>
<feature type="transmembrane region" description="Helical" evidence="6">
    <location>
        <begin position="115"/>
        <end position="134"/>
    </location>
</feature>
<dbReference type="InterPro" id="IPR023171">
    <property type="entry name" value="Na/H_antiporter_dom_sf"/>
</dbReference>
<sequence>MPVRQFRWIYYIACMAKLINLKPFKEFIQSESLGGVILIVCVIISLIIANSPAAGTFEKWLGTEVGFHSESVYLRYPILLWINDGLMAVFFLLVGLEIKRELVEGELSSFKKAALPIFAALGGVLAPAAIYFLLNKGTHTAAGWGIPMATDIAFAIAIITMLGSKVPSSLKIFLAALAIVDDLMAILVIAIFYSSDLHYNYLLYAAGIFAALLVMNRAGVKNLAAYLVPGALIWYFIHHSGVHATIAGVLTAFAIPTTPDAQESPLERLEHLLVKPVNFAIMPVFALANTNITFEAEMLEGLTTSLGLGIILGLVIGKPLGITLLSWLTVKLGISSMPSRAGWAHIIGVGMLGGIGFTMSVFIALLSFPGEHLILSEAKFSILTGSVLSGILGYAALYAVSRRAAR</sequence>
<evidence type="ECO:0000256" key="1">
    <source>
        <dbReference type="ARBA" id="ARBA00004429"/>
    </source>
</evidence>
<feature type="transmembrane region" description="Helical" evidence="6">
    <location>
        <begin position="140"/>
        <end position="160"/>
    </location>
</feature>
<dbReference type="PANTHER" id="PTHR30341:SF0">
    <property type="entry name" value="NA(+)_H(+) ANTIPORTER NHAA"/>
    <property type="match status" value="1"/>
</dbReference>
<dbReference type="AlphaFoldDB" id="C6W6G4"/>
<comment type="function">
    <text evidence="6">Na(+)/H(+) antiporter that extrudes sodium in exchange for external protons.</text>
</comment>
<keyword evidence="2 6" id="KW-1003">Cell membrane</keyword>
<evidence type="ECO:0000256" key="4">
    <source>
        <dbReference type="ARBA" id="ARBA00022989"/>
    </source>
</evidence>
<dbReference type="NCBIfam" id="NF007111">
    <property type="entry name" value="PRK09560.1"/>
    <property type="match status" value="1"/>
</dbReference>
<feature type="transmembrane region" description="Helical" evidence="6">
    <location>
        <begin position="306"/>
        <end position="330"/>
    </location>
</feature>
<proteinExistence type="inferred from homology"/>
<evidence type="ECO:0000256" key="3">
    <source>
        <dbReference type="ARBA" id="ARBA00022692"/>
    </source>
</evidence>
<feature type="transmembrane region" description="Helical" evidence="6">
    <location>
        <begin position="33"/>
        <end position="53"/>
    </location>
</feature>
<dbReference type="HAMAP" id="MF_01844">
    <property type="entry name" value="NhaA"/>
    <property type="match status" value="1"/>
</dbReference>
<dbReference type="NCBIfam" id="TIGR00773">
    <property type="entry name" value="NhaA"/>
    <property type="match status" value="1"/>
</dbReference>
<dbReference type="GO" id="GO:0006885">
    <property type="term" value="P:regulation of pH"/>
    <property type="evidence" value="ECO:0007669"/>
    <property type="project" value="UniProtKB-UniRule"/>
</dbReference>
<comment type="subcellular location">
    <subcellularLocation>
        <location evidence="1 6">Cell inner membrane</location>
        <topology evidence="1 6">Multi-pass membrane protein</topology>
    </subcellularLocation>
</comment>
<feature type="transmembrane region" description="Helical" evidence="6">
    <location>
        <begin position="232"/>
        <end position="255"/>
    </location>
</feature>
<keyword evidence="6" id="KW-0813">Transport</keyword>
<dbReference type="Gene3D" id="1.20.1530.10">
    <property type="entry name" value="Na+/H+ antiporter like domain"/>
    <property type="match status" value="1"/>
</dbReference>
<dbReference type="KEGG" id="dfe:Dfer_3089"/>
<keyword evidence="5 6" id="KW-0472">Membrane</keyword>
<keyword evidence="3 6" id="KW-0812">Transmembrane</keyword>
<feature type="transmembrane region" description="Helical" evidence="6">
    <location>
        <begin position="201"/>
        <end position="220"/>
    </location>
</feature>